<evidence type="ECO:0000256" key="3">
    <source>
        <dbReference type="ARBA" id="ARBA00022576"/>
    </source>
</evidence>
<dbReference type="FunFam" id="3.40.640.10:FF:000013">
    <property type="entry name" value="4-aminobutyrate aminotransferase"/>
    <property type="match status" value="1"/>
</dbReference>
<dbReference type="InterPro" id="IPR050103">
    <property type="entry name" value="Class-III_PLP-dep_AT"/>
</dbReference>
<gene>
    <name evidence="8" type="ORF">A2Z21_03910</name>
</gene>
<evidence type="ECO:0000256" key="5">
    <source>
        <dbReference type="ARBA" id="ARBA00022898"/>
    </source>
</evidence>
<evidence type="ECO:0000256" key="6">
    <source>
        <dbReference type="RuleBase" id="RU003560"/>
    </source>
</evidence>
<dbReference type="GO" id="GO:0009448">
    <property type="term" value="P:gamma-aminobutyric acid metabolic process"/>
    <property type="evidence" value="ECO:0007669"/>
    <property type="project" value="InterPro"/>
</dbReference>
<name>A0A1F5UYS5_FRAXR</name>
<dbReference type="AlphaFoldDB" id="A0A1F5UYS5"/>
<comment type="caution">
    <text evidence="8">The sequence shown here is derived from an EMBL/GenBank/DDBJ whole genome shotgun (WGS) entry which is preliminary data.</text>
</comment>
<dbReference type="Gene3D" id="3.40.640.10">
    <property type="entry name" value="Type I PLP-dependent aspartate aminotransferase-like (Major domain)"/>
    <property type="match status" value="1"/>
</dbReference>
<sequence length="442" mass="48105">MKSSLVQKGEARRQTLKELGPKSKALSRRKEAVVAEAVSPLAPFFIAESRGSTIQDVDGNEYLDFTGGWGCLNVGHNHPKVVQAIQQQAERFIHTDCSVVMYEPYIELAERLTQYAPGNQPKKAAFFNSGAEAVENSVKIARYHTKRRAIIVFEGAFHGRTLLAMTMTHKASPYKAHFGPFAPDVYRAPYPNPYRNPMSFVAWEKQLKSLVAPEEIAAVVIEPIQGEGGFVVPSEGFLACLRKFCDDYGIVLVADEVQSGIGRTGKFFASERFEMEPDLICIGKSLASGLPLSGVLGVAKVIDTVPDSGIGGTYVGNPVACAAGVAVLDVIEEEDLLERAEHLGSLLEERFQEMQEQYDLVGDVRGVGAMQAIELVKDRQTKEPASEETAQIIQGTLKQGVIFAKAGLYGNVIRMLIPLVMSDEELNDGLDVLEGVLAKVSG</sequence>
<organism evidence="8 9">
    <name type="scientific">Fraserbacteria sp. (strain RBG_16_55_9)</name>
    <dbReference type="NCBI Taxonomy" id="1817864"/>
    <lineage>
        <taxon>Bacteria</taxon>
        <taxon>Candidatus Fraseribacteriota</taxon>
    </lineage>
</organism>
<protein>
    <submittedName>
        <fullName evidence="8">4-aminobutyrate transaminase</fullName>
    </submittedName>
</protein>
<dbReference type="SUPFAM" id="SSF53383">
    <property type="entry name" value="PLP-dependent transferases"/>
    <property type="match status" value="1"/>
</dbReference>
<dbReference type="InterPro" id="IPR015422">
    <property type="entry name" value="PyrdxlP-dep_Trfase_small"/>
</dbReference>
<reference evidence="8 9" key="1">
    <citation type="journal article" date="2016" name="Nat. Commun.">
        <title>Thousands of microbial genomes shed light on interconnected biogeochemical processes in an aquifer system.</title>
        <authorList>
            <person name="Anantharaman K."/>
            <person name="Brown C.T."/>
            <person name="Hug L.A."/>
            <person name="Sharon I."/>
            <person name="Castelle C.J."/>
            <person name="Probst A.J."/>
            <person name="Thomas B.C."/>
            <person name="Singh A."/>
            <person name="Wilkins M.J."/>
            <person name="Karaoz U."/>
            <person name="Brodie E.L."/>
            <person name="Williams K.H."/>
            <person name="Hubbard S.S."/>
            <person name="Banfield J.F."/>
        </authorList>
    </citation>
    <scope>NUCLEOTIDE SEQUENCE [LARGE SCALE GENOMIC DNA]</scope>
    <source>
        <strain evidence="9">RBG_16_55_9</strain>
    </source>
</reference>
<keyword evidence="4" id="KW-0808">Transferase</keyword>
<dbReference type="EMBL" id="MFGX01000038">
    <property type="protein sequence ID" value="OGF56307.1"/>
    <property type="molecule type" value="Genomic_DNA"/>
</dbReference>
<dbReference type="CDD" id="cd00610">
    <property type="entry name" value="OAT_like"/>
    <property type="match status" value="1"/>
</dbReference>
<evidence type="ECO:0000256" key="2">
    <source>
        <dbReference type="ARBA" id="ARBA00008954"/>
    </source>
</evidence>
<dbReference type="PANTHER" id="PTHR11986">
    <property type="entry name" value="AMINOTRANSFERASE CLASS III"/>
    <property type="match status" value="1"/>
</dbReference>
<evidence type="ECO:0000256" key="4">
    <source>
        <dbReference type="ARBA" id="ARBA00022679"/>
    </source>
</evidence>
<feature type="region of interest" description="Disordered" evidence="7">
    <location>
        <begin position="1"/>
        <end position="23"/>
    </location>
</feature>
<evidence type="ECO:0000313" key="9">
    <source>
        <dbReference type="Proteomes" id="UP000179157"/>
    </source>
</evidence>
<proteinExistence type="inferred from homology"/>
<keyword evidence="3" id="KW-0032">Aminotransferase</keyword>
<dbReference type="InterPro" id="IPR015424">
    <property type="entry name" value="PyrdxlP-dep_Trfase"/>
</dbReference>
<dbReference type="InterPro" id="IPR015421">
    <property type="entry name" value="PyrdxlP-dep_Trfase_major"/>
</dbReference>
<dbReference type="Pfam" id="PF00202">
    <property type="entry name" value="Aminotran_3"/>
    <property type="match status" value="1"/>
</dbReference>
<accession>A0A1F5UYS5</accession>
<dbReference type="Gene3D" id="3.90.1150.10">
    <property type="entry name" value="Aspartate Aminotransferase, domain 1"/>
    <property type="match status" value="1"/>
</dbReference>
<dbReference type="NCBIfam" id="TIGR00700">
    <property type="entry name" value="GABAtrnsam"/>
    <property type="match status" value="1"/>
</dbReference>
<comment type="similarity">
    <text evidence="2 6">Belongs to the class-III pyridoxal-phosphate-dependent aminotransferase family.</text>
</comment>
<feature type="compositionally biased region" description="Basic and acidic residues" evidence="7">
    <location>
        <begin position="9"/>
        <end position="21"/>
    </location>
</feature>
<dbReference type="GO" id="GO:0030170">
    <property type="term" value="F:pyridoxal phosphate binding"/>
    <property type="evidence" value="ECO:0007669"/>
    <property type="project" value="InterPro"/>
</dbReference>
<evidence type="ECO:0000313" key="8">
    <source>
        <dbReference type="EMBL" id="OGF56307.1"/>
    </source>
</evidence>
<evidence type="ECO:0000256" key="7">
    <source>
        <dbReference type="SAM" id="MobiDB-lite"/>
    </source>
</evidence>
<dbReference type="InterPro" id="IPR005814">
    <property type="entry name" value="Aminotrans_3"/>
</dbReference>
<keyword evidence="5 6" id="KW-0663">Pyridoxal phosphate</keyword>
<dbReference type="InterPro" id="IPR004632">
    <property type="entry name" value="4NH2But_aminotransferase_bac"/>
</dbReference>
<dbReference type="PANTHER" id="PTHR11986:SF58">
    <property type="entry name" value="LEUCINE_METHIONINE RACEMASE"/>
    <property type="match status" value="1"/>
</dbReference>
<dbReference type="STRING" id="1817864.A2Z21_03910"/>
<dbReference type="GO" id="GO:0034386">
    <property type="term" value="F:4-aminobutyrate:2-oxoglutarate transaminase activity"/>
    <property type="evidence" value="ECO:0007669"/>
    <property type="project" value="InterPro"/>
</dbReference>
<dbReference type="GO" id="GO:0042802">
    <property type="term" value="F:identical protein binding"/>
    <property type="evidence" value="ECO:0007669"/>
    <property type="project" value="TreeGrafter"/>
</dbReference>
<dbReference type="InterPro" id="IPR049704">
    <property type="entry name" value="Aminotrans_3_PPA_site"/>
</dbReference>
<comment type="cofactor">
    <cofactor evidence="1">
        <name>pyridoxal 5'-phosphate</name>
        <dbReference type="ChEBI" id="CHEBI:597326"/>
    </cofactor>
</comment>
<dbReference type="Proteomes" id="UP000179157">
    <property type="component" value="Unassembled WGS sequence"/>
</dbReference>
<dbReference type="PIRSF" id="PIRSF000521">
    <property type="entry name" value="Transaminase_4ab_Lys_Orn"/>
    <property type="match status" value="1"/>
</dbReference>
<evidence type="ECO:0000256" key="1">
    <source>
        <dbReference type="ARBA" id="ARBA00001933"/>
    </source>
</evidence>
<dbReference type="PROSITE" id="PS00600">
    <property type="entry name" value="AA_TRANSFER_CLASS_3"/>
    <property type="match status" value="1"/>
</dbReference>